<evidence type="ECO:0000313" key="2">
    <source>
        <dbReference type="Proteomes" id="UP000265768"/>
    </source>
</evidence>
<proteinExistence type="predicted"/>
<protein>
    <submittedName>
        <fullName evidence="1">Uncharacterized protein</fullName>
    </submittedName>
</protein>
<sequence>MPVYHLDPLTGGIKVHAPGQRARTLKWGLCGERTRRVVDLLNESADHGAQHGLAADGLPWMTYEASGDQVRARVGGGAPDVIAQNLELWLAVSLAHELTRAYAAAAAAAATSSEWSLP</sequence>
<gene>
    <name evidence="1" type="ORF">D5H75_38145</name>
</gene>
<keyword evidence="2" id="KW-1185">Reference proteome</keyword>
<dbReference type="RefSeq" id="WP_119931501.1">
    <property type="nucleotide sequence ID" value="NZ_QZEY01000027.1"/>
</dbReference>
<reference evidence="1 2" key="1">
    <citation type="submission" date="2018-09" db="EMBL/GenBank/DDBJ databases">
        <title>YIM 75507 draft genome.</title>
        <authorList>
            <person name="Tang S."/>
            <person name="Feng Y."/>
        </authorList>
    </citation>
    <scope>NUCLEOTIDE SEQUENCE [LARGE SCALE GENOMIC DNA]</scope>
    <source>
        <strain evidence="1 2">YIM 75507</strain>
    </source>
</reference>
<comment type="caution">
    <text evidence="1">The sequence shown here is derived from an EMBL/GenBank/DDBJ whole genome shotgun (WGS) entry which is preliminary data.</text>
</comment>
<organism evidence="1 2">
    <name type="scientific">Bailinhaonella thermotolerans</name>
    <dbReference type="NCBI Taxonomy" id="1070861"/>
    <lineage>
        <taxon>Bacteria</taxon>
        <taxon>Bacillati</taxon>
        <taxon>Actinomycetota</taxon>
        <taxon>Actinomycetes</taxon>
        <taxon>Streptosporangiales</taxon>
        <taxon>Streptosporangiaceae</taxon>
        <taxon>Bailinhaonella</taxon>
    </lineage>
</organism>
<evidence type="ECO:0000313" key="1">
    <source>
        <dbReference type="EMBL" id="RJL21040.1"/>
    </source>
</evidence>
<name>A0A3A4A2V5_9ACTN</name>
<dbReference type="EMBL" id="QZEY01000027">
    <property type="protein sequence ID" value="RJL21040.1"/>
    <property type="molecule type" value="Genomic_DNA"/>
</dbReference>
<dbReference type="Proteomes" id="UP000265768">
    <property type="component" value="Unassembled WGS sequence"/>
</dbReference>
<dbReference type="AlphaFoldDB" id="A0A3A4A2V5"/>
<accession>A0A3A4A2V5</accession>